<organism evidence="5 6">
    <name type="scientific">Tanticharoenia sakaeratensis NBRC 103193</name>
    <dbReference type="NCBI Taxonomy" id="1231623"/>
    <lineage>
        <taxon>Bacteria</taxon>
        <taxon>Pseudomonadati</taxon>
        <taxon>Pseudomonadota</taxon>
        <taxon>Alphaproteobacteria</taxon>
        <taxon>Acetobacterales</taxon>
        <taxon>Acetobacteraceae</taxon>
        <taxon>Tanticharoenia</taxon>
    </lineage>
</organism>
<accession>A0A0D6MKS1</accession>
<dbReference type="GO" id="GO:0005509">
    <property type="term" value="F:calcium ion binding"/>
    <property type="evidence" value="ECO:0007669"/>
    <property type="project" value="TreeGrafter"/>
</dbReference>
<dbReference type="Proteomes" id="UP000032679">
    <property type="component" value="Unassembled WGS sequence"/>
</dbReference>
<dbReference type="InterPro" id="IPR005511">
    <property type="entry name" value="SMP-30"/>
</dbReference>
<feature type="domain" description="SMP-30/Gluconolactonase/LRE-like region" evidence="4">
    <location>
        <begin position="19"/>
        <end position="261"/>
    </location>
</feature>
<feature type="binding site" evidence="3">
    <location>
        <position position="155"/>
    </location>
    <ligand>
        <name>a divalent metal cation</name>
        <dbReference type="ChEBI" id="CHEBI:60240"/>
    </ligand>
</feature>
<feature type="active site" description="Proton donor/acceptor" evidence="2">
    <location>
        <position position="202"/>
    </location>
</feature>
<sequence>MPLTLDSTPRCVLDLHATLGEGPVWSEREQALYFVDIREHKIHRFDPESGAHHSWPTPSEACFLLPVDDGTFLCGLRDGLHRFDPETGALSQHKAIEPERPDNRLNDGCVDLEGRLWFGTMDDNEAAPNGSIYCVRHKDYALDVTHHGEGYTVSNGPAISPDGRTLYVCDSPEQEIYAFDLSEDGTLSNRRVFAKLDHGYPDGVVTDSEGTVWCGTWGGGRISRFRADGSELPSIPMPCTNVTKVAFGGADHRTVFVTTARKGLEPDVLAREPHAGSLFALRTDVPGNRQATFRLSPG</sequence>
<dbReference type="SUPFAM" id="SSF63829">
    <property type="entry name" value="Calcium-dependent phosphotriesterase"/>
    <property type="match status" value="1"/>
</dbReference>
<dbReference type="Gene3D" id="2.120.10.30">
    <property type="entry name" value="TolB, C-terminal domain"/>
    <property type="match status" value="1"/>
</dbReference>
<keyword evidence="3" id="KW-0862">Zinc</keyword>
<keyword evidence="6" id="KW-1185">Reference proteome</keyword>
<feature type="binding site" evidence="3">
    <location>
        <position position="21"/>
    </location>
    <ligand>
        <name>a divalent metal cation</name>
        <dbReference type="ChEBI" id="CHEBI:60240"/>
    </ligand>
</feature>
<proteinExistence type="inferred from homology"/>
<evidence type="ECO:0000313" key="5">
    <source>
        <dbReference type="EMBL" id="GAN54249.1"/>
    </source>
</evidence>
<name>A0A0D6MKS1_9PROT</name>
<dbReference type="PRINTS" id="PR01790">
    <property type="entry name" value="SMP30FAMILY"/>
</dbReference>
<dbReference type="AlphaFoldDB" id="A0A0D6MKS1"/>
<comment type="similarity">
    <text evidence="1">Belongs to the SMP-30/CGR1 family.</text>
</comment>
<dbReference type="GO" id="GO:0019853">
    <property type="term" value="P:L-ascorbic acid biosynthetic process"/>
    <property type="evidence" value="ECO:0007669"/>
    <property type="project" value="TreeGrafter"/>
</dbReference>
<protein>
    <submittedName>
        <fullName evidence="5">Transcriptional regulator</fullName>
    </submittedName>
</protein>
<evidence type="ECO:0000256" key="2">
    <source>
        <dbReference type="PIRSR" id="PIRSR605511-1"/>
    </source>
</evidence>
<dbReference type="InterPro" id="IPR011042">
    <property type="entry name" value="6-blade_b-propeller_TolB-like"/>
</dbReference>
<evidence type="ECO:0000256" key="3">
    <source>
        <dbReference type="PIRSR" id="PIRSR605511-2"/>
    </source>
</evidence>
<feature type="binding site" evidence="3">
    <location>
        <position position="202"/>
    </location>
    <ligand>
        <name>a divalent metal cation</name>
        <dbReference type="ChEBI" id="CHEBI:60240"/>
    </ligand>
</feature>
<dbReference type="PANTHER" id="PTHR10907">
    <property type="entry name" value="REGUCALCIN"/>
    <property type="match status" value="1"/>
</dbReference>
<comment type="cofactor">
    <cofactor evidence="3">
        <name>Zn(2+)</name>
        <dbReference type="ChEBI" id="CHEBI:29105"/>
    </cofactor>
    <text evidence="3">Binds 1 divalent metal cation per subunit.</text>
</comment>
<dbReference type="OrthoDB" id="2633250at2"/>
<dbReference type="Pfam" id="PF08450">
    <property type="entry name" value="SGL"/>
    <property type="match status" value="1"/>
</dbReference>
<evidence type="ECO:0000313" key="6">
    <source>
        <dbReference type="Proteomes" id="UP000032679"/>
    </source>
</evidence>
<dbReference type="GO" id="GO:0004341">
    <property type="term" value="F:gluconolactonase activity"/>
    <property type="evidence" value="ECO:0007669"/>
    <property type="project" value="TreeGrafter"/>
</dbReference>
<dbReference type="InterPro" id="IPR013658">
    <property type="entry name" value="SGL"/>
</dbReference>
<feature type="binding site" evidence="3">
    <location>
        <position position="104"/>
    </location>
    <ligand>
        <name>substrate</name>
    </ligand>
</feature>
<dbReference type="PANTHER" id="PTHR10907:SF47">
    <property type="entry name" value="REGUCALCIN"/>
    <property type="match status" value="1"/>
</dbReference>
<dbReference type="RefSeq" id="WP_048848781.1">
    <property type="nucleotide sequence ID" value="NZ_BALE01000017.1"/>
</dbReference>
<comment type="caution">
    <text evidence="5">The sequence shown here is derived from an EMBL/GenBank/DDBJ whole genome shotgun (WGS) entry which is preliminary data.</text>
</comment>
<reference evidence="5 6" key="1">
    <citation type="submission" date="2012-10" db="EMBL/GenBank/DDBJ databases">
        <title>Genome sequencing of Tanticharoenia sakaeratensis NBRC 103193.</title>
        <authorList>
            <person name="Azuma Y."/>
            <person name="Hadano H."/>
            <person name="Hirakawa H."/>
            <person name="Matsushita K."/>
        </authorList>
    </citation>
    <scope>NUCLEOTIDE SEQUENCE [LARGE SCALE GENOMIC DNA]</scope>
    <source>
        <strain evidence="5 6">NBRC 103193</strain>
    </source>
</reference>
<gene>
    <name evidence="5" type="ORF">Tasa_017_132</name>
</gene>
<feature type="binding site" evidence="3">
    <location>
        <position position="106"/>
    </location>
    <ligand>
        <name>substrate</name>
    </ligand>
</feature>
<evidence type="ECO:0000256" key="1">
    <source>
        <dbReference type="ARBA" id="ARBA00008853"/>
    </source>
</evidence>
<keyword evidence="3" id="KW-0479">Metal-binding</keyword>
<dbReference type="STRING" id="1231623.Tasa_017_132"/>
<evidence type="ECO:0000259" key="4">
    <source>
        <dbReference type="Pfam" id="PF08450"/>
    </source>
</evidence>
<dbReference type="EMBL" id="BALE01000017">
    <property type="protein sequence ID" value="GAN54249.1"/>
    <property type="molecule type" value="Genomic_DNA"/>
</dbReference>